<dbReference type="SUPFAM" id="SSF55961">
    <property type="entry name" value="Bet v1-like"/>
    <property type="match status" value="1"/>
</dbReference>
<dbReference type="RefSeq" id="WP_155704597.1">
    <property type="nucleotide sequence ID" value="NZ_CP034235.1"/>
</dbReference>
<dbReference type="CDD" id="cd07820">
    <property type="entry name" value="SRPBCC_3"/>
    <property type="match status" value="1"/>
</dbReference>
<dbReference type="OrthoDB" id="9801773at2"/>
<dbReference type="GO" id="GO:0051301">
    <property type="term" value="P:cell division"/>
    <property type="evidence" value="ECO:0007669"/>
    <property type="project" value="UniProtKB-KW"/>
</dbReference>
<dbReference type="EMBL" id="CP034235">
    <property type="protein sequence ID" value="QGQ99433.1"/>
    <property type="molecule type" value="Genomic_DNA"/>
</dbReference>
<dbReference type="Proteomes" id="UP000426246">
    <property type="component" value="Chromosome"/>
</dbReference>
<evidence type="ECO:0000313" key="1">
    <source>
        <dbReference type="EMBL" id="QGQ99433.1"/>
    </source>
</evidence>
<keyword evidence="1" id="KW-0132">Cell division</keyword>
<dbReference type="InterPro" id="IPR023393">
    <property type="entry name" value="START-like_dom_sf"/>
</dbReference>
<dbReference type="Gene3D" id="3.30.530.20">
    <property type="match status" value="1"/>
</dbReference>
<name>A0A6B8RVH3_9BACL</name>
<gene>
    <name evidence="1" type="ORF">EHS13_33520</name>
</gene>
<sequence>MPIIIVETYVNSPIEKCFDAARDIDLHTKTVWSFTREQAIAGTTQGLIELGETVTFRATHFAIRQALTSKITEFNRPTLFTDQMQKGAFKSLKHIHEFIEHGDGTIMKDTLEFQSPYGIIGILFDILVLKHYMKKFINDRNLKLKAILEA</sequence>
<evidence type="ECO:0000313" key="2">
    <source>
        <dbReference type="Proteomes" id="UP000426246"/>
    </source>
</evidence>
<proteinExistence type="predicted"/>
<protein>
    <submittedName>
        <fullName evidence="1">Cell division protein</fullName>
    </submittedName>
</protein>
<reference evidence="2" key="1">
    <citation type="submission" date="2018-11" db="EMBL/GenBank/DDBJ databases">
        <title>Complete genome sequence of Paenibacillus sp. ML311-T8.</title>
        <authorList>
            <person name="Nam Y.-D."/>
            <person name="Kang J."/>
            <person name="Chung W.-H."/>
            <person name="Park Y.S."/>
        </authorList>
    </citation>
    <scope>NUCLEOTIDE SEQUENCE [LARGE SCALE GENOMIC DNA]</scope>
    <source>
        <strain evidence="2">ML311-T8</strain>
    </source>
</reference>
<keyword evidence="1" id="KW-0131">Cell cycle</keyword>
<organism evidence="1 2">
    <name type="scientific">Paenibacillus psychroresistens</name>
    <dbReference type="NCBI Taxonomy" id="1778678"/>
    <lineage>
        <taxon>Bacteria</taxon>
        <taxon>Bacillati</taxon>
        <taxon>Bacillota</taxon>
        <taxon>Bacilli</taxon>
        <taxon>Bacillales</taxon>
        <taxon>Paenibacillaceae</taxon>
        <taxon>Paenibacillus</taxon>
    </lineage>
</organism>
<dbReference type="AlphaFoldDB" id="A0A6B8RVH3"/>
<keyword evidence="2" id="KW-1185">Reference proteome</keyword>
<accession>A0A6B8RVH3</accession>
<dbReference type="KEGG" id="ppsc:EHS13_33520"/>